<evidence type="ECO:0000313" key="2">
    <source>
        <dbReference type="EMBL" id="PZD73586.1"/>
    </source>
</evidence>
<organism evidence="2 3">
    <name type="scientific">Acaryochloris thomasi RCC1774</name>
    <dbReference type="NCBI Taxonomy" id="1764569"/>
    <lineage>
        <taxon>Bacteria</taxon>
        <taxon>Bacillati</taxon>
        <taxon>Cyanobacteriota</taxon>
        <taxon>Cyanophyceae</taxon>
        <taxon>Acaryochloridales</taxon>
        <taxon>Acaryochloridaceae</taxon>
        <taxon>Acaryochloris</taxon>
        <taxon>Acaryochloris thomasi</taxon>
    </lineage>
</organism>
<dbReference type="PANTHER" id="PTHR22617:SF23">
    <property type="entry name" value="CHEMOTAXIS PROTEIN CHEW"/>
    <property type="match status" value="1"/>
</dbReference>
<dbReference type="EMBL" id="PQWO01000005">
    <property type="protein sequence ID" value="PZD73586.1"/>
    <property type="molecule type" value="Genomic_DNA"/>
</dbReference>
<keyword evidence="3" id="KW-1185">Reference proteome</keyword>
<dbReference type="PANTHER" id="PTHR22617">
    <property type="entry name" value="CHEMOTAXIS SENSOR HISTIDINE KINASE-RELATED"/>
    <property type="match status" value="1"/>
</dbReference>
<dbReference type="OrthoDB" id="456080at2"/>
<reference evidence="2 3" key="1">
    <citation type="journal article" date="2018" name="Sci. Rep.">
        <title>A novel species of the marine cyanobacterium Acaryochloris with a unique pigment content and lifestyle.</title>
        <authorList>
            <person name="Partensky F."/>
            <person name="Six C."/>
            <person name="Ratin M."/>
            <person name="Garczarek L."/>
            <person name="Vaulot D."/>
            <person name="Probert I."/>
            <person name="Calteau A."/>
            <person name="Gourvil P."/>
            <person name="Marie D."/>
            <person name="Grebert T."/>
            <person name="Bouchier C."/>
            <person name="Le Panse S."/>
            <person name="Gachenot M."/>
            <person name="Rodriguez F."/>
            <person name="Garrido J.L."/>
        </authorList>
    </citation>
    <scope>NUCLEOTIDE SEQUENCE [LARGE SCALE GENOMIC DNA]</scope>
    <source>
        <strain evidence="2 3">RCC1774</strain>
    </source>
</reference>
<dbReference type="GO" id="GO:0006935">
    <property type="term" value="P:chemotaxis"/>
    <property type="evidence" value="ECO:0007669"/>
    <property type="project" value="InterPro"/>
</dbReference>
<gene>
    <name evidence="2" type="ORF">C1752_02112</name>
</gene>
<dbReference type="InterPro" id="IPR002545">
    <property type="entry name" value="CheW-lke_dom"/>
</dbReference>
<dbReference type="GO" id="GO:0005829">
    <property type="term" value="C:cytosol"/>
    <property type="evidence" value="ECO:0007669"/>
    <property type="project" value="TreeGrafter"/>
</dbReference>
<evidence type="ECO:0000313" key="3">
    <source>
        <dbReference type="Proteomes" id="UP000248857"/>
    </source>
</evidence>
<dbReference type="Proteomes" id="UP000248857">
    <property type="component" value="Unassembled WGS sequence"/>
</dbReference>
<dbReference type="InterPro" id="IPR036061">
    <property type="entry name" value="CheW-like_dom_sf"/>
</dbReference>
<sequence>MTDQPAPSTASTASLSRLQELLPQLFQATQLPGQPYLRFVLTEGVGALVPMGAVQESLIVAAEQVTTLPNMTPAVIGLMSSREQVLCLVSLAQMLGYPSTMGSLRQYPVIVVRVPRSKYQGAAEGETLLGLAVSHIQGVVRLEPNQLQAKTELCPTNLNPYVVGTSQLDGQLTYILDVQTLSEAPSLYSSTA</sequence>
<dbReference type="Pfam" id="PF01584">
    <property type="entry name" value="CheW"/>
    <property type="match status" value="1"/>
</dbReference>
<name>A0A2W1JK31_9CYAN</name>
<proteinExistence type="predicted"/>
<dbReference type="SMART" id="SM00260">
    <property type="entry name" value="CheW"/>
    <property type="match status" value="1"/>
</dbReference>
<accession>A0A2W1JK31</accession>
<dbReference type="Gene3D" id="2.40.50.180">
    <property type="entry name" value="CheA-289, Domain 4"/>
    <property type="match status" value="1"/>
</dbReference>
<dbReference type="InterPro" id="IPR039315">
    <property type="entry name" value="CheW"/>
</dbReference>
<evidence type="ECO:0000259" key="1">
    <source>
        <dbReference type="PROSITE" id="PS50851"/>
    </source>
</evidence>
<dbReference type="PROSITE" id="PS50851">
    <property type="entry name" value="CHEW"/>
    <property type="match status" value="1"/>
</dbReference>
<protein>
    <recommendedName>
        <fullName evidence="1">CheW-like domain-containing protein</fullName>
    </recommendedName>
</protein>
<dbReference type="GO" id="GO:0007165">
    <property type="term" value="P:signal transduction"/>
    <property type="evidence" value="ECO:0007669"/>
    <property type="project" value="InterPro"/>
</dbReference>
<feature type="domain" description="CheW-like" evidence="1">
    <location>
        <begin position="33"/>
        <end position="187"/>
    </location>
</feature>
<comment type="caution">
    <text evidence="2">The sequence shown here is derived from an EMBL/GenBank/DDBJ whole genome shotgun (WGS) entry which is preliminary data.</text>
</comment>
<dbReference type="AlphaFoldDB" id="A0A2W1JK31"/>
<dbReference type="SUPFAM" id="SSF50341">
    <property type="entry name" value="CheW-like"/>
    <property type="match status" value="1"/>
</dbReference>
<dbReference type="RefSeq" id="WP_110986073.1">
    <property type="nucleotide sequence ID" value="NZ_CAWNWM010000005.1"/>
</dbReference>
<dbReference type="Gene3D" id="2.30.30.40">
    <property type="entry name" value="SH3 Domains"/>
    <property type="match status" value="1"/>
</dbReference>